<name>A0A9Q3DE43_9BASI</name>
<feature type="region of interest" description="Disordered" evidence="1">
    <location>
        <begin position="76"/>
        <end position="100"/>
    </location>
</feature>
<comment type="caution">
    <text evidence="2">The sequence shown here is derived from an EMBL/GenBank/DDBJ whole genome shotgun (WGS) entry which is preliminary data.</text>
</comment>
<reference evidence="2" key="1">
    <citation type="submission" date="2021-03" db="EMBL/GenBank/DDBJ databases">
        <title>Draft genome sequence of rust myrtle Austropuccinia psidii MF-1, a brazilian biotype.</title>
        <authorList>
            <person name="Quecine M.C."/>
            <person name="Pachon D.M.R."/>
            <person name="Bonatelli M.L."/>
            <person name="Correr F.H."/>
            <person name="Franceschini L.M."/>
            <person name="Leite T.F."/>
            <person name="Margarido G.R.A."/>
            <person name="Almeida C.A."/>
            <person name="Ferrarezi J.A."/>
            <person name="Labate C.A."/>
        </authorList>
    </citation>
    <scope>NUCLEOTIDE SEQUENCE</scope>
    <source>
        <strain evidence="2">MF-1</strain>
    </source>
</reference>
<evidence type="ECO:0000256" key="1">
    <source>
        <dbReference type="SAM" id="MobiDB-lite"/>
    </source>
</evidence>
<evidence type="ECO:0000313" key="2">
    <source>
        <dbReference type="EMBL" id="MBW0501569.1"/>
    </source>
</evidence>
<dbReference type="AlphaFoldDB" id="A0A9Q3DE43"/>
<organism evidence="2 3">
    <name type="scientific">Austropuccinia psidii MF-1</name>
    <dbReference type="NCBI Taxonomy" id="1389203"/>
    <lineage>
        <taxon>Eukaryota</taxon>
        <taxon>Fungi</taxon>
        <taxon>Dikarya</taxon>
        <taxon>Basidiomycota</taxon>
        <taxon>Pucciniomycotina</taxon>
        <taxon>Pucciniomycetes</taxon>
        <taxon>Pucciniales</taxon>
        <taxon>Sphaerophragmiaceae</taxon>
        <taxon>Austropuccinia</taxon>
    </lineage>
</organism>
<proteinExistence type="predicted"/>
<keyword evidence="3" id="KW-1185">Reference proteome</keyword>
<sequence>MKTTNRHRLRWQIAIQDYRGNMTIIYKKGKSHTYVDGLSRWTLDNVKSNPAYDPELAAKIPIHFMEIDRKKDFKFSEWAPEGGTPDSEDTESEGTETSILGISPSELHNELFSAVMKTYAKHKKCEILFKLLQQKYKSPELES</sequence>
<gene>
    <name evidence="2" type="ORF">O181_041284</name>
</gene>
<protein>
    <submittedName>
        <fullName evidence="2">Uncharacterized protein</fullName>
    </submittedName>
</protein>
<accession>A0A9Q3DE43</accession>
<evidence type="ECO:0000313" key="3">
    <source>
        <dbReference type="Proteomes" id="UP000765509"/>
    </source>
</evidence>
<dbReference type="OrthoDB" id="420169at2759"/>
<dbReference type="EMBL" id="AVOT02016394">
    <property type="protein sequence ID" value="MBW0501569.1"/>
    <property type="molecule type" value="Genomic_DNA"/>
</dbReference>
<dbReference type="Proteomes" id="UP000765509">
    <property type="component" value="Unassembled WGS sequence"/>
</dbReference>